<sequence length="148" mass="17680">MTNQLTTYRAKGKDLGLEFLFKYDLNGNLRLFEIVTGELNEVQIAWLYNRFPATEHMMKTIWMGNPNYRQKFEVQTSPADLSFEAFWKIWNLKVKKELAEKAWNKLSEADKIKCFLNHKPYQDHLNKTGQAKAHLVTWINQKRYNDEY</sequence>
<dbReference type="OrthoDB" id="1132132at2"/>
<dbReference type="EMBL" id="JRLW01000005">
    <property type="protein sequence ID" value="KGO89757.1"/>
    <property type="molecule type" value="Genomic_DNA"/>
</dbReference>
<accession>A0A0A2MAS4</accession>
<dbReference type="eggNOG" id="ENOG502ZY6P">
    <property type="taxonomic scope" value="Bacteria"/>
</dbReference>
<reference evidence="1 2" key="1">
    <citation type="submission" date="2013-09" db="EMBL/GenBank/DDBJ databases">
        <authorList>
            <person name="Zeng Z."/>
            <person name="Chen C."/>
        </authorList>
    </citation>
    <scope>NUCLEOTIDE SEQUENCE [LARGE SCALE GENOMIC DNA]</scope>
    <source>
        <strain evidence="1 2">GH29-5</strain>
    </source>
</reference>
<proteinExistence type="predicted"/>
<comment type="caution">
    <text evidence="1">The sequence shown here is derived from an EMBL/GenBank/DDBJ whole genome shotgun (WGS) entry which is preliminary data.</text>
</comment>
<organism evidence="1 2">
    <name type="scientific">Flavobacterium suncheonense GH29-5 = DSM 17707</name>
    <dbReference type="NCBI Taxonomy" id="1121899"/>
    <lineage>
        <taxon>Bacteria</taxon>
        <taxon>Pseudomonadati</taxon>
        <taxon>Bacteroidota</taxon>
        <taxon>Flavobacteriia</taxon>
        <taxon>Flavobacteriales</taxon>
        <taxon>Flavobacteriaceae</taxon>
        <taxon>Flavobacterium</taxon>
    </lineage>
</organism>
<dbReference type="Proteomes" id="UP000030121">
    <property type="component" value="Unassembled WGS sequence"/>
</dbReference>
<dbReference type="RefSeq" id="WP_026980300.1">
    <property type="nucleotide sequence ID" value="NZ_AUCZ01000008.1"/>
</dbReference>
<evidence type="ECO:0000313" key="1">
    <source>
        <dbReference type="EMBL" id="KGO89757.1"/>
    </source>
</evidence>
<evidence type="ECO:0000313" key="2">
    <source>
        <dbReference type="Proteomes" id="UP000030121"/>
    </source>
</evidence>
<protein>
    <submittedName>
        <fullName evidence="1">Uncharacterized protein</fullName>
    </submittedName>
</protein>
<dbReference type="AlphaFoldDB" id="A0A0A2MAS4"/>
<gene>
    <name evidence="1" type="ORF">Q764_06095</name>
</gene>
<name>A0A0A2MAS4_9FLAO</name>
<keyword evidence="2" id="KW-1185">Reference proteome</keyword>
<dbReference type="STRING" id="1121899.GCA_000430025_01860"/>